<reference evidence="16" key="1">
    <citation type="journal article" date="2017" name="Genome Announc.">
        <title>Draft Genome Sequence of Terrimicrobium sacchariphilum NM-5T, a Facultative Anaerobic Soil Bacterium of the Class Spartobacteria.</title>
        <authorList>
            <person name="Qiu Y.L."/>
            <person name="Tourlousse D.M."/>
            <person name="Matsuura N."/>
            <person name="Ohashi A."/>
            <person name="Sekiguchi Y."/>
        </authorList>
    </citation>
    <scope>NUCLEOTIDE SEQUENCE [LARGE SCALE GENOMIC DNA]</scope>
    <source>
        <strain evidence="16">NM-5</strain>
    </source>
</reference>
<dbReference type="InterPro" id="IPR036695">
    <property type="entry name" value="Arg-tRNA-synth_N_sf"/>
</dbReference>
<keyword evidence="8 11" id="KW-0648">Protein biosynthesis</keyword>
<dbReference type="PROSITE" id="PS00178">
    <property type="entry name" value="AA_TRNA_LIGASE_I"/>
    <property type="match status" value="1"/>
</dbReference>
<comment type="catalytic activity">
    <reaction evidence="10 11">
        <text>tRNA(Arg) + L-arginine + ATP = L-arginyl-tRNA(Arg) + AMP + diphosphate</text>
        <dbReference type="Rhea" id="RHEA:20301"/>
        <dbReference type="Rhea" id="RHEA-COMP:9658"/>
        <dbReference type="Rhea" id="RHEA-COMP:9673"/>
        <dbReference type="ChEBI" id="CHEBI:30616"/>
        <dbReference type="ChEBI" id="CHEBI:32682"/>
        <dbReference type="ChEBI" id="CHEBI:33019"/>
        <dbReference type="ChEBI" id="CHEBI:78442"/>
        <dbReference type="ChEBI" id="CHEBI:78513"/>
        <dbReference type="ChEBI" id="CHEBI:456215"/>
        <dbReference type="EC" id="6.1.1.19"/>
    </reaction>
</comment>
<dbReference type="InterPro" id="IPR008909">
    <property type="entry name" value="DALR_anticod-bd"/>
</dbReference>
<dbReference type="GO" id="GO:0005524">
    <property type="term" value="F:ATP binding"/>
    <property type="evidence" value="ECO:0007669"/>
    <property type="project" value="UniProtKB-UniRule"/>
</dbReference>
<dbReference type="SMART" id="SM00836">
    <property type="entry name" value="DALR_1"/>
    <property type="match status" value="1"/>
</dbReference>
<dbReference type="SUPFAM" id="SSF52374">
    <property type="entry name" value="Nucleotidylyl transferase"/>
    <property type="match status" value="1"/>
</dbReference>
<evidence type="ECO:0000313" key="15">
    <source>
        <dbReference type="EMBL" id="GAT34817.1"/>
    </source>
</evidence>
<protein>
    <recommendedName>
        <fullName evidence="11">Arginine--tRNA ligase</fullName>
        <ecNumber evidence="11">6.1.1.19</ecNumber>
    </recommendedName>
    <alternativeName>
        <fullName evidence="11">Arginyl-tRNA synthetase</fullName>
        <shortName evidence="11">ArgRS</shortName>
    </alternativeName>
</protein>
<comment type="caution">
    <text evidence="15">The sequence shown here is derived from an EMBL/GenBank/DDBJ whole genome shotgun (WGS) entry which is preliminary data.</text>
</comment>
<feature type="domain" description="DALR anticodon binding" evidence="13">
    <location>
        <begin position="455"/>
        <end position="570"/>
    </location>
</feature>
<dbReference type="InterPro" id="IPR014729">
    <property type="entry name" value="Rossmann-like_a/b/a_fold"/>
</dbReference>
<organism evidence="15 16">
    <name type="scientific">Terrimicrobium sacchariphilum</name>
    <dbReference type="NCBI Taxonomy" id="690879"/>
    <lineage>
        <taxon>Bacteria</taxon>
        <taxon>Pseudomonadati</taxon>
        <taxon>Verrucomicrobiota</taxon>
        <taxon>Terrimicrobiia</taxon>
        <taxon>Terrimicrobiales</taxon>
        <taxon>Terrimicrobiaceae</taxon>
        <taxon>Terrimicrobium</taxon>
    </lineage>
</organism>
<keyword evidence="9 11" id="KW-0030">Aminoacyl-tRNA synthetase</keyword>
<evidence type="ECO:0000256" key="5">
    <source>
        <dbReference type="ARBA" id="ARBA00022598"/>
    </source>
</evidence>
<proteinExistence type="inferred from homology"/>
<dbReference type="Pfam" id="PF00750">
    <property type="entry name" value="tRNA-synt_1d"/>
    <property type="match status" value="1"/>
</dbReference>
<evidence type="ECO:0000256" key="9">
    <source>
        <dbReference type="ARBA" id="ARBA00023146"/>
    </source>
</evidence>
<dbReference type="NCBIfam" id="TIGR00456">
    <property type="entry name" value="argS"/>
    <property type="match status" value="1"/>
</dbReference>
<dbReference type="Pfam" id="PF03485">
    <property type="entry name" value="Arg_tRNA_synt_N"/>
    <property type="match status" value="1"/>
</dbReference>
<dbReference type="InterPro" id="IPR009080">
    <property type="entry name" value="tRNAsynth_Ia_anticodon-bd"/>
</dbReference>
<dbReference type="Gene3D" id="1.10.730.10">
    <property type="entry name" value="Isoleucyl-tRNA Synthetase, Domain 1"/>
    <property type="match status" value="1"/>
</dbReference>
<accession>A0A146GDT2</accession>
<comment type="similarity">
    <text evidence="2 11 12">Belongs to the class-I aminoacyl-tRNA synthetase family.</text>
</comment>
<evidence type="ECO:0000256" key="7">
    <source>
        <dbReference type="ARBA" id="ARBA00022840"/>
    </source>
</evidence>
<dbReference type="Proteomes" id="UP000076023">
    <property type="component" value="Unassembled WGS sequence"/>
</dbReference>
<evidence type="ECO:0000256" key="4">
    <source>
        <dbReference type="ARBA" id="ARBA00022490"/>
    </source>
</evidence>
<evidence type="ECO:0000256" key="2">
    <source>
        <dbReference type="ARBA" id="ARBA00005594"/>
    </source>
</evidence>
<evidence type="ECO:0000259" key="13">
    <source>
        <dbReference type="SMART" id="SM00836"/>
    </source>
</evidence>
<dbReference type="InterPro" id="IPR005148">
    <property type="entry name" value="Arg-tRNA-synth_N"/>
</dbReference>
<dbReference type="InterPro" id="IPR001412">
    <property type="entry name" value="aa-tRNA-synth_I_CS"/>
</dbReference>
<evidence type="ECO:0000256" key="12">
    <source>
        <dbReference type="RuleBase" id="RU363038"/>
    </source>
</evidence>
<dbReference type="SMART" id="SM01016">
    <property type="entry name" value="Arg_tRNA_synt_N"/>
    <property type="match status" value="1"/>
</dbReference>
<dbReference type="RefSeq" id="WP_075080416.1">
    <property type="nucleotide sequence ID" value="NZ_BDCO01000002.1"/>
</dbReference>
<evidence type="ECO:0000256" key="3">
    <source>
        <dbReference type="ARBA" id="ARBA00011245"/>
    </source>
</evidence>
<dbReference type="OrthoDB" id="9805987at2"/>
<dbReference type="EC" id="6.1.1.19" evidence="11"/>
<evidence type="ECO:0000256" key="6">
    <source>
        <dbReference type="ARBA" id="ARBA00022741"/>
    </source>
</evidence>
<dbReference type="Gene3D" id="3.30.1360.70">
    <property type="entry name" value="Arginyl tRNA synthetase N-terminal domain"/>
    <property type="match status" value="1"/>
</dbReference>
<dbReference type="SUPFAM" id="SSF55190">
    <property type="entry name" value="Arginyl-tRNA synthetase (ArgRS), N-terminal 'additional' domain"/>
    <property type="match status" value="1"/>
</dbReference>
<dbReference type="GO" id="GO:0005737">
    <property type="term" value="C:cytoplasm"/>
    <property type="evidence" value="ECO:0007669"/>
    <property type="project" value="UniProtKB-SubCell"/>
</dbReference>
<dbReference type="InterPro" id="IPR001278">
    <property type="entry name" value="Arg-tRNA-ligase"/>
</dbReference>
<dbReference type="GO" id="GO:0006420">
    <property type="term" value="P:arginyl-tRNA aminoacylation"/>
    <property type="evidence" value="ECO:0007669"/>
    <property type="project" value="UniProtKB-UniRule"/>
</dbReference>
<evidence type="ECO:0000256" key="8">
    <source>
        <dbReference type="ARBA" id="ARBA00022917"/>
    </source>
</evidence>
<evidence type="ECO:0000256" key="1">
    <source>
        <dbReference type="ARBA" id="ARBA00004496"/>
    </source>
</evidence>
<keyword evidence="7 11" id="KW-0067">ATP-binding</keyword>
<dbReference type="EMBL" id="BDCO01000002">
    <property type="protein sequence ID" value="GAT34817.1"/>
    <property type="molecule type" value="Genomic_DNA"/>
</dbReference>
<evidence type="ECO:0000256" key="11">
    <source>
        <dbReference type="HAMAP-Rule" id="MF_00123"/>
    </source>
</evidence>
<dbReference type="PANTHER" id="PTHR11956:SF5">
    <property type="entry name" value="ARGININE--TRNA LIGASE, CYTOPLASMIC"/>
    <property type="match status" value="1"/>
</dbReference>
<dbReference type="GO" id="GO:0004814">
    <property type="term" value="F:arginine-tRNA ligase activity"/>
    <property type="evidence" value="ECO:0007669"/>
    <property type="project" value="UniProtKB-UniRule"/>
</dbReference>
<keyword evidence="6 11" id="KW-0547">Nucleotide-binding</keyword>
<dbReference type="FunFam" id="1.10.730.10:FF:000006">
    <property type="entry name" value="Arginyl-tRNA synthetase 2, mitochondrial"/>
    <property type="match status" value="1"/>
</dbReference>
<keyword evidence="5 11" id="KW-0436">Ligase</keyword>
<sequence length="570" mass="63541">MITVRELLAERLKSALDAAGFSDITPEVTPTADARFGDYQANAAMILAKQRRMNPRQVAAEIIQHLAVDDISAAPEIAGAGFINFRLLPQFLADRAQEIVKDDRLGVSDSRQPRRIVVDFSSPNVAKPMHVGHIRSTIIGDTLVRIARFLGHEVIADNHIGDWGTQFGKVIYGWKHFLNREELAANPIGTLVGLYRKVNAAEENDEALKKTVREELVKLQQGDAENFAIWQETVKLSWAEFEKIYGLLDIHFDAVLGESAYNDALAPLCERLEKDGIAEVSEGALCIFFRDIPELAEKPAIVRKADGGFLYATTDLATIEYRVKHWNPDAIWYVVGAPQALHFQQIFLAAQRMGVSAELKHIAFGSILGEDRKIMRTRAGESVGLDDVLNEAIERATAVVAEKNPDLPAEDRAAIARTIGLGAVKYTELSQHRMTDYVFSWEKMLSFQGNTAPYLQNAYVRIRSIFRKLEAPFDPASATISVNEDAERALAIKLGQFAEILPLVLEDFRPNLLANYLYELAITFHGFYEACPVLKSEEPVRSSRLALCDLTARILRHGLGLMGIQCPERM</sequence>
<dbReference type="InterPro" id="IPR035684">
    <property type="entry name" value="ArgRS_core"/>
</dbReference>
<dbReference type="InParanoid" id="A0A146GDT2"/>
<keyword evidence="4 11" id="KW-0963">Cytoplasm</keyword>
<evidence type="ECO:0000313" key="16">
    <source>
        <dbReference type="Proteomes" id="UP000076023"/>
    </source>
</evidence>
<dbReference type="CDD" id="cd00671">
    <property type="entry name" value="ArgRS_core"/>
    <property type="match status" value="1"/>
</dbReference>
<dbReference type="HAMAP" id="MF_00123">
    <property type="entry name" value="Arg_tRNA_synth"/>
    <property type="match status" value="1"/>
</dbReference>
<dbReference type="FunCoup" id="A0A146GDT2">
    <property type="interactions" value="513"/>
</dbReference>
<dbReference type="PANTHER" id="PTHR11956">
    <property type="entry name" value="ARGINYL-TRNA SYNTHETASE"/>
    <property type="match status" value="1"/>
</dbReference>
<name>A0A146GDT2_TERSA</name>
<dbReference type="Gene3D" id="3.40.50.620">
    <property type="entry name" value="HUPs"/>
    <property type="match status" value="1"/>
</dbReference>
<dbReference type="STRING" id="690879.TSACC_23251"/>
<dbReference type="FunFam" id="3.40.50.620:FF:000116">
    <property type="entry name" value="Arginine--tRNA ligase"/>
    <property type="match status" value="1"/>
</dbReference>
<comment type="subcellular location">
    <subcellularLocation>
        <location evidence="1 11">Cytoplasm</location>
    </subcellularLocation>
</comment>
<comment type="subunit">
    <text evidence="3 11">Monomer.</text>
</comment>
<evidence type="ECO:0000256" key="10">
    <source>
        <dbReference type="ARBA" id="ARBA00049339"/>
    </source>
</evidence>
<keyword evidence="16" id="KW-1185">Reference proteome</keyword>
<evidence type="ECO:0000259" key="14">
    <source>
        <dbReference type="SMART" id="SM01016"/>
    </source>
</evidence>
<dbReference type="AlphaFoldDB" id="A0A146GDT2"/>
<dbReference type="CDD" id="cd07956">
    <property type="entry name" value="Anticodon_Ia_Arg"/>
    <property type="match status" value="1"/>
</dbReference>
<gene>
    <name evidence="11" type="primary">argS</name>
    <name evidence="15" type="ORF">TSACC_23251</name>
</gene>
<feature type="short sequence motif" description="'HIGH' region" evidence="11">
    <location>
        <begin position="123"/>
        <end position="133"/>
    </location>
</feature>
<dbReference type="SUPFAM" id="SSF47323">
    <property type="entry name" value="Anticodon-binding domain of a subclass of class I aminoacyl-tRNA synthetases"/>
    <property type="match status" value="1"/>
</dbReference>
<dbReference type="Pfam" id="PF05746">
    <property type="entry name" value="DALR_1"/>
    <property type="match status" value="1"/>
</dbReference>
<feature type="domain" description="Arginyl tRNA synthetase N-terminal" evidence="14">
    <location>
        <begin position="2"/>
        <end position="87"/>
    </location>
</feature>
<dbReference type="PRINTS" id="PR01038">
    <property type="entry name" value="TRNASYNTHARG"/>
</dbReference>